<gene>
    <name evidence="3" type="ORF">TTHERM_00220760</name>
</gene>
<feature type="compositionally biased region" description="Basic and acidic residues" evidence="1">
    <location>
        <begin position="658"/>
        <end position="675"/>
    </location>
</feature>
<dbReference type="Proteomes" id="UP000009168">
    <property type="component" value="Unassembled WGS sequence"/>
</dbReference>
<accession>I7LVZ6</accession>
<dbReference type="KEGG" id="tet:TTHERM_00220760"/>
<feature type="compositionally biased region" description="Low complexity" evidence="1">
    <location>
        <begin position="609"/>
        <end position="621"/>
    </location>
</feature>
<dbReference type="InterPro" id="IPR036365">
    <property type="entry name" value="PGBD-like_sf"/>
</dbReference>
<dbReference type="InterPro" id="IPR002477">
    <property type="entry name" value="Peptidoglycan-bd-like"/>
</dbReference>
<reference evidence="4" key="1">
    <citation type="journal article" date="2006" name="PLoS Biol.">
        <title>Macronuclear genome sequence of the ciliate Tetrahymena thermophila, a model eukaryote.</title>
        <authorList>
            <person name="Eisen J.A."/>
            <person name="Coyne R.S."/>
            <person name="Wu M."/>
            <person name="Wu D."/>
            <person name="Thiagarajan M."/>
            <person name="Wortman J.R."/>
            <person name="Badger J.H."/>
            <person name="Ren Q."/>
            <person name="Amedeo P."/>
            <person name="Jones K.M."/>
            <person name="Tallon L.J."/>
            <person name="Delcher A.L."/>
            <person name="Salzberg S.L."/>
            <person name="Silva J.C."/>
            <person name="Haas B.J."/>
            <person name="Majoros W.H."/>
            <person name="Farzad M."/>
            <person name="Carlton J.M."/>
            <person name="Smith R.K. Jr."/>
            <person name="Garg J."/>
            <person name="Pearlman R.E."/>
            <person name="Karrer K.M."/>
            <person name="Sun L."/>
            <person name="Manning G."/>
            <person name="Elde N.C."/>
            <person name="Turkewitz A.P."/>
            <person name="Asai D.J."/>
            <person name="Wilkes D.E."/>
            <person name="Wang Y."/>
            <person name="Cai H."/>
            <person name="Collins K."/>
            <person name="Stewart B.A."/>
            <person name="Lee S.R."/>
            <person name="Wilamowska K."/>
            <person name="Weinberg Z."/>
            <person name="Ruzzo W.L."/>
            <person name="Wloga D."/>
            <person name="Gaertig J."/>
            <person name="Frankel J."/>
            <person name="Tsao C.-C."/>
            <person name="Gorovsky M.A."/>
            <person name="Keeling P.J."/>
            <person name="Waller R.F."/>
            <person name="Patron N.J."/>
            <person name="Cherry J.M."/>
            <person name="Stover N.A."/>
            <person name="Krieger C.J."/>
            <person name="del Toro C."/>
            <person name="Ryder H.F."/>
            <person name="Williamson S.C."/>
            <person name="Barbeau R.A."/>
            <person name="Hamilton E.P."/>
            <person name="Orias E."/>
        </authorList>
    </citation>
    <scope>NUCLEOTIDE SEQUENCE [LARGE SCALE GENOMIC DNA]</scope>
    <source>
        <strain evidence="4">SB210</strain>
    </source>
</reference>
<feature type="compositionally biased region" description="Polar residues" evidence="1">
    <location>
        <begin position="622"/>
        <end position="657"/>
    </location>
</feature>
<proteinExistence type="predicted"/>
<dbReference type="OrthoDB" id="302078at2759"/>
<dbReference type="Pfam" id="PF01471">
    <property type="entry name" value="PG_binding_1"/>
    <property type="match status" value="1"/>
</dbReference>
<feature type="compositionally biased region" description="Polar residues" evidence="1">
    <location>
        <begin position="599"/>
        <end position="608"/>
    </location>
</feature>
<dbReference type="GeneID" id="7833803"/>
<evidence type="ECO:0000259" key="2">
    <source>
        <dbReference type="Pfam" id="PF01471"/>
    </source>
</evidence>
<dbReference type="HOGENOM" id="CLU_329167_0_0_1"/>
<feature type="domain" description="Peptidoglycan binding-like" evidence="2">
    <location>
        <begin position="166"/>
        <end position="218"/>
    </location>
</feature>
<sequence>MDPLQLLKLCKQNCTQKELPLFQDDYSSYHAKTKGNTPLKQFSSLTENEQNNFYKFVFYDNRLNEIANQELQYLLFCYLIESGSNKTKSLIQEALDMQPQQQLTCRNIQALQQGQNDKNLIEKVKKMPKQFKAFAKSQLQNLEDSFSSDTTCEDEECLAKRLEYDEKVLKVQNLLKKQGYNIETDGFYTSQTENAVREYQKKNNLFEDGVISQELINKIEGKAQKQQGEKSNQVGGIDLKTKLNEVCSIRGIKFNNKNQLKFLLDKKQKLEFSGTEPDDLALCLKVYCDQSIKNKTISFSLDPWEDKKPDGEFQRKVLYPDILENKKILSGSKFSELMFECDYLLKQMSLGLLPDCKTPFPYPQELVKLGLKPLSKIIEENNINQDNSKQNWSRLWLVCKKVEGIVDKNNKGVFLSNDVKIEVDARQMEQDSQGRLIDKVVQDKNDPCYMFAKKFSELYPVICKHYPCFERLKKLYRASALARWIVTNGIQIDMKKINQVIEKQFSSVKMYTDKVNSIRQSQEIQIGIVEKKLPVDVKVVAERSLKQSGQEVNEKNLKLAVEYLIKQNNGSSEFFDIQKAKKVQTKFVLGGVDMNCQISPINQNSQTPQSNKSSQSVKGSSDITFTKIQNQSNTKPGTSQKTNEIKSSTNSKPIQQTIKEKVKAEEKKVDDTKNDDYESDFYSTASTSVTSLDDELIQQQVKEEDFFFSLQANCQKCQKVLTQKEQMFPVEQKYYCQVHHPHSCFYCGKLIKEQAATVNGRAELYDSDSFKNKQVYMHLECNLIFQNKCVDRLNIDKQNEEIQRVNKNVLEQIQKNLPKIKSLNEVTLKKGSNFSCIMCKKNNNNSTQIICSLCGLISQAQANNYLKEAFQTK</sequence>
<dbReference type="InterPro" id="IPR036366">
    <property type="entry name" value="PGBDSf"/>
</dbReference>
<evidence type="ECO:0000313" key="4">
    <source>
        <dbReference type="Proteomes" id="UP000009168"/>
    </source>
</evidence>
<feature type="region of interest" description="Disordered" evidence="1">
    <location>
        <begin position="599"/>
        <end position="675"/>
    </location>
</feature>
<dbReference type="Gene3D" id="1.20.141.10">
    <property type="entry name" value="Chitosanase, subunit A, domain 1"/>
    <property type="match status" value="1"/>
</dbReference>
<evidence type="ECO:0000256" key="1">
    <source>
        <dbReference type="SAM" id="MobiDB-lite"/>
    </source>
</evidence>
<dbReference type="RefSeq" id="XP_001020648.1">
    <property type="nucleotide sequence ID" value="XM_001020648.1"/>
</dbReference>
<evidence type="ECO:0000313" key="3">
    <source>
        <dbReference type="EMBL" id="EAS00403.1"/>
    </source>
</evidence>
<dbReference type="OMA" id="EQSWIND"/>
<dbReference type="InParanoid" id="I7LVZ6"/>
<protein>
    <submittedName>
        <fullName evidence="3">Peptidoglycan-binding domain protein</fullName>
    </submittedName>
</protein>
<dbReference type="eggNOG" id="ENOG502SRP5">
    <property type="taxonomic scope" value="Eukaryota"/>
</dbReference>
<organism evidence="3 4">
    <name type="scientific">Tetrahymena thermophila (strain SB210)</name>
    <dbReference type="NCBI Taxonomy" id="312017"/>
    <lineage>
        <taxon>Eukaryota</taxon>
        <taxon>Sar</taxon>
        <taxon>Alveolata</taxon>
        <taxon>Ciliophora</taxon>
        <taxon>Intramacronucleata</taxon>
        <taxon>Oligohymenophorea</taxon>
        <taxon>Hymenostomatida</taxon>
        <taxon>Tetrahymenina</taxon>
        <taxon>Tetrahymenidae</taxon>
        <taxon>Tetrahymena</taxon>
    </lineage>
</organism>
<dbReference type="SUPFAM" id="SSF47090">
    <property type="entry name" value="PGBD-like"/>
    <property type="match status" value="1"/>
</dbReference>
<dbReference type="EMBL" id="GG662621">
    <property type="protein sequence ID" value="EAS00403.1"/>
    <property type="molecule type" value="Genomic_DNA"/>
</dbReference>
<dbReference type="AlphaFoldDB" id="I7LVZ6"/>
<name>I7LVZ6_TETTS</name>
<dbReference type="Gene3D" id="1.10.101.10">
    <property type="entry name" value="PGBD-like superfamily/PGBD"/>
    <property type="match status" value="1"/>
</dbReference>
<keyword evidence="4" id="KW-1185">Reference proteome</keyword>